<keyword evidence="2" id="KW-0378">Hydrolase</keyword>
<protein>
    <submittedName>
        <fullName evidence="6">6-phospho-beta-glucosidase</fullName>
    </submittedName>
</protein>
<dbReference type="GO" id="GO:0016052">
    <property type="term" value="P:carbohydrate catabolic process"/>
    <property type="evidence" value="ECO:0007669"/>
    <property type="project" value="TreeGrafter"/>
</dbReference>
<evidence type="ECO:0000313" key="6">
    <source>
        <dbReference type="EMBL" id="AEO05741.1"/>
    </source>
</evidence>
<dbReference type="InterPro" id="IPR001360">
    <property type="entry name" value="Glyco_hydro_1"/>
</dbReference>
<evidence type="ECO:0000256" key="1">
    <source>
        <dbReference type="ARBA" id="ARBA00010838"/>
    </source>
</evidence>
<dbReference type="GO" id="GO:0008422">
    <property type="term" value="F:beta-glucosidase activity"/>
    <property type="evidence" value="ECO:0007669"/>
    <property type="project" value="TreeGrafter"/>
</dbReference>
<feature type="active site" description="Nucleophile" evidence="4">
    <location>
        <position position="359"/>
    </location>
</feature>
<dbReference type="RefSeq" id="WP_014600616.1">
    <property type="nucleotide sequence ID" value="NC_017544.1"/>
</dbReference>
<evidence type="ECO:0000256" key="3">
    <source>
        <dbReference type="ARBA" id="ARBA00023295"/>
    </source>
</evidence>
<evidence type="ECO:0000256" key="2">
    <source>
        <dbReference type="ARBA" id="ARBA00022801"/>
    </source>
</evidence>
<accession>A0A0H3GES1</accession>
<dbReference type="PANTHER" id="PTHR10353:SF122">
    <property type="entry name" value="6-PHOSPHO-BETA-GLUCOSIDASE ASCB-RELATED"/>
    <property type="match status" value="1"/>
</dbReference>
<dbReference type="AlphaFoldDB" id="A0A0H3GES1"/>
<evidence type="ECO:0000313" key="7">
    <source>
        <dbReference type="Proteomes" id="UP000001288"/>
    </source>
</evidence>
<dbReference type="PROSITE" id="PS00572">
    <property type="entry name" value="GLYCOSYL_HYDROL_F1_1"/>
    <property type="match status" value="1"/>
</dbReference>
<comment type="similarity">
    <text evidence="1 5">Belongs to the glycosyl hydrolase 1 family.</text>
</comment>
<dbReference type="PRINTS" id="PR00131">
    <property type="entry name" value="GLHYDRLASE1"/>
</dbReference>
<dbReference type="PANTHER" id="PTHR10353">
    <property type="entry name" value="GLYCOSYL HYDROLASE"/>
    <property type="match status" value="1"/>
</dbReference>
<dbReference type="FunFam" id="3.20.20.80:FF:000004">
    <property type="entry name" value="Beta-glucosidase 6-phospho-beta-glucosidase"/>
    <property type="match status" value="1"/>
</dbReference>
<dbReference type="Gene3D" id="3.20.20.80">
    <property type="entry name" value="Glycosidases"/>
    <property type="match status" value="1"/>
</dbReference>
<keyword evidence="3" id="KW-0326">Glycosidase</keyword>
<dbReference type="SUPFAM" id="SSF51445">
    <property type="entry name" value="(Trans)glycosidases"/>
    <property type="match status" value="1"/>
</dbReference>
<organism evidence="6 7">
    <name type="scientific">Listeria monocytogenes serotype 1/2a (strain 10403S)</name>
    <dbReference type="NCBI Taxonomy" id="393133"/>
    <lineage>
        <taxon>Bacteria</taxon>
        <taxon>Bacillati</taxon>
        <taxon>Bacillota</taxon>
        <taxon>Bacilli</taxon>
        <taxon>Bacillales</taxon>
        <taxon>Listeriaceae</taxon>
        <taxon>Listeria</taxon>
    </lineage>
</organism>
<dbReference type="InterPro" id="IPR017853">
    <property type="entry name" value="GH"/>
</dbReference>
<dbReference type="InterPro" id="IPR018120">
    <property type="entry name" value="Glyco_hydro_1_AS"/>
</dbReference>
<dbReference type="Pfam" id="PF00232">
    <property type="entry name" value="Glyco_hydro_1"/>
    <property type="match status" value="1"/>
</dbReference>
<dbReference type="Proteomes" id="UP000001288">
    <property type="component" value="Chromosome"/>
</dbReference>
<proteinExistence type="inferred from homology"/>
<reference evidence="7" key="1">
    <citation type="submission" date="2010-04" db="EMBL/GenBank/DDBJ databases">
        <title>The genome sequence of Listeria monocytogenes strain 10403S.</title>
        <authorList>
            <consortium name="The Broad Institute Genome Sequencing Platform"/>
            <consortium name="The Broad Institute Genome Sequencing Center for Infectious Disease."/>
            <person name="Borowsky M."/>
            <person name="Borodovsky M."/>
            <person name="Young S.K."/>
            <person name="Zeng Q."/>
            <person name="Koehrsen M."/>
            <person name="Fitzgerald M."/>
            <person name="Wiedmann M."/>
            <person name="Swaminathan B."/>
            <person name="Lauer P."/>
            <person name="Portnoy D."/>
            <person name="Cossart P."/>
            <person name="Buchrieser C."/>
            <person name="Higgins D."/>
            <person name="Abouelleil A."/>
            <person name="Alvarado L."/>
            <person name="Arachchi H.M."/>
            <person name="Berlin A."/>
            <person name="Borenstein D."/>
            <person name="Brown A."/>
            <person name="Chapman S.B."/>
            <person name="Chen Z."/>
            <person name="Dunbar C.D."/>
            <person name="Engels R."/>
            <person name="Freedman E."/>
            <person name="Gearin G."/>
            <person name="Gellesch M."/>
            <person name="Goldberg J."/>
            <person name="Griggs A."/>
            <person name="Gujja S."/>
            <person name="Heilman E."/>
            <person name="Heiman D."/>
            <person name="Howarth C."/>
            <person name="Jen D."/>
            <person name="Larson L."/>
            <person name="Lui A."/>
            <person name="MacDonald J."/>
            <person name="Mehta T."/>
            <person name="Montmayeur A."/>
            <person name="Neiman D."/>
            <person name="Park D."/>
            <person name="Pearson M."/>
            <person name="Priest M."/>
            <person name="Richards J."/>
            <person name="Roberts A."/>
            <person name="Saif S."/>
            <person name="Shea T."/>
            <person name="Shenoy N."/>
            <person name="Sisk P."/>
            <person name="Stolte C."/>
            <person name="Sykes S."/>
            <person name="Walk T."/>
            <person name="White J."/>
            <person name="Yandava C."/>
            <person name="Haas B."/>
            <person name="Nusbaum C."/>
            <person name="Birren B."/>
        </authorList>
    </citation>
    <scope>NUCLEOTIDE SEQUENCE [LARGE SCALE GENOMIC DNA]</scope>
    <source>
        <strain evidence="7">10403S</strain>
    </source>
</reference>
<gene>
    <name evidence="6" type="ordered locus">LMRG_00427</name>
</gene>
<dbReference type="HOGENOM" id="CLU_001859_0_2_9"/>
<dbReference type="KEGG" id="lmt:LMRG_00427"/>
<evidence type="ECO:0000256" key="5">
    <source>
        <dbReference type="RuleBase" id="RU003690"/>
    </source>
</evidence>
<evidence type="ECO:0000256" key="4">
    <source>
        <dbReference type="PROSITE-ProRule" id="PRU10055"/>
    </source>
</evidence>
<name>A0A0H3GES1_LISM4</name>
<dbReference type="EMBL" id="CP002002">
    <property type="protein sequence ID" value="AEO05741.1"/>
    <property type="molecule type" value="Genomic_DNA"/>
</dbReference>
<sequence>MFNLQKGFPENFKWGSSTNAQQFEGGYKEGGKGLSIADVRVIPDMPDESDFESFKTASDHYHHYKEDIAYYGEMGFQIYRFTMAWSRIFPNGDETEPNDAGVEFYSNMLAELEKYNIEPVVTLYAYDMPLQLLEKYNGWLDRAIIKDYLHYVETVVKLFKGRVKYWVPFNEQNFISIDSEYMSGYRAKNKAEVFQIQHHFNLCYAEATKLVHQIDPDAKVGGNIGNICPYPMTCKPEDVEASDKVAQQLGYAYGDIYFRGYYPKYFLKEYEGVDFEQIILDDDLTIIKSSEPDFMSLTYYMSSAIEAKGEEEVVVMNGIKAPNPYCETTEWGWTIDPYGFKHYLQEFYHRYQLPILILENGMGARDEKNTDDTIDDTYRIDYLASHIARMQEAVEEGCEIIGYLTWSATDLYSTREGFEKRYGFVYVDKDNSYKRLKKKSFYWYKKVIETNGNDLSY</sequence>
<dbReference type="GO" id="GO:0005829">
    <property type="term" value="C:cytosol"/>
    <property type="evidence" value="ECO:0007669"/>
    <property type="project" value="TreeGrafter"/>
</dbReference>